<comment type="caution">
    <text evidence="3">The sequence shown here is derived from an EMBL/GenBank/DDBJ whole genome shotgun (WGS) entry which is preliminary data.</text>
</comment>
<evidence type="ECO:0000313" key="4">
    <source>
        <dbReference type="Proteomes" id="UP000215914"/>
    </source>
</evidence>
<keyword evidence="4" id="KW-1185">Reference proteome</keyword>
<sequence length="156" mass="17886">MATPSKPSSPLPRNPTPPSSPTAKDEVEVVPADNFLPVLKWKEADFQTMMTKVQMPVEFRAIYPQEGDTASDAPTGYVTLFDDFFGICNLRLPLTVFMVELLEYYNIHISKLSPLGMVRARHFEYCFHSQNLEPLVEDFRLFYQMTVLLGFFFSFS</sequence>
<dbReference type="InterPro" id="IPR007321">
    <property type="entry name" value="Transposase_28"/>
</dbReference>
<accession>A0A9K3NK62</accession>
<dbReference type="AlphaFoldDB" id="A0A9K3NK62"/>
<dbReference type="PANTHER" id="PTHR31099">
    <property type="entry name" value="OS06G0165300 PROTEIN"/>
    <property type="match status" value="1"/>
</dbReference>
<dbReference type="Proteomes" id="UP000215914">
    <property type="component" value="Unassembled WGS sequence"/>
</dbReference>
<feature type="region of interest" description="Disordered" evidence="1">
    <location>
        <begin position="1"/>
        <end position="25"/>
    </location>
</feature>
<evidence type="ECO:0000313" key="3">
    <source>
        <dbReference type="EMBL" id="KAF5803271.1"/>
    </source>
</evidence>
<proteinExistence type="predicted"/>
<evidence type="ECO:0000259" key="2">
    <source>
        <dbReference type="Pfam" id="PF04195"/>
    </source>
</evidence>
<organism evidence="3 4">
    <name type="scientific">Helianthus annuus</name>
    <name type="common">Common sunflower</name>
    <dbReference type="NCBI Taxonomy" id="4232"/>
    <lineage>
        <taxon>Eukaryota</taxon>
        <taxon>Viridiplantae</taxon>
        <taxon>Streptophyta</taxon>
        <taxon>Embryophyta</taxon>
        <taxon>Tracheophyta</taxon>
        <taxon>Spermatophyta</taxon>
        <taxon>Magnoliopsida</taxon>
        <taxon>eudicotyledons</taxon>
        <taxon>Gunneridae</taxon>
        <taxon>Pentapetalae</taxon>
        <taxon>asterids</taxon>
        <taxon>campanulids</taxon>
        <taxon>Asterales</taxon>
        <taxon>Asteraceae</taxon>
        <taxon>Asteroideae</taxon>
        <taxon>Heliantheae alliance</taxon>
        <taxon>Heliantheae</taxon>
        <taxon>Helianthus</taxon>
    </lineage>
</organism>
<evidence type="ECO:0000256" key="1">
    <source>
        <dbReference type="SAM" id="MobiDB-lite"/>
    </source>
</evidence>
<dbReference type="Gramene" id="mRNA:HanXRQr2_Chr06g0269341">
    <property type="protein sequence ID" value="CDS:HanXRQr2_Chr06g0269341.1"/>
    <property type="gene ID" value="HanXRQr2_Chr06g0269341"/>
</dbReference>
<name>A0A9K3NK62_HELAN</name>
<dbReference type="PANTHER" id="PTHR31099:SF49">
    <property type="entry name" value="MYOSIN HEAVY CHAIN-LIKE PROTEIN"/>
    <property type="match status" value="1"/>
</dbReference>
<dbReference type="Pfam" id="PF04195">
    <property type="entry name" value="Transposase_28"/>
    <property type="match status" value="1"/>
</dbReference>
<gene>
    <name evidence="3" type="ORF">HanXRQr2_Chr06g0269341</name>
</gene>
<reference evidence="3" key="1">
    <citation type="journal article" date="2017" name="Nature">
        <title>The sunflower genome provides insights into oil metabolism, flowering and Asterid evolution.</title>
        <authorList>
            <person name="Badouin H."/>
            <person name="Gouzy J."/>
            <person name="Grassa C.J."/>
            <person name="Murat F."/>
            <person name="Staton S.E."/>
            <person name="Cottret L."/>
            <person name="Lelandais-Briere C."/>
            <person name="Owens G.L."/>
            <person name="Carrere S."/>
            <person name="Mayjonade B."/>
            <person name="Legrand L."/>
            <person name="Gill N."/>
            <person name="Kane N.C."/>
            <person name="Bowers J.E."/>
            <person name="Hubner S."/>
            <person name="Bellec A."/>
            <person name="Berard A."/>
            <person name="Berges H."/>
            <person name="Blanchet N."/>
            <person name="Boniface M.C."/>
            <person name="Brunel D."/>
            <person name="Catrice O."/>
            <person name="Chaidir N."/>
            <person name="Claudel C."/>
            <person name="Donnadieu C."/>
            <person name="Faraut T."/>
            <person name="Fievet G."/>
            <person name="Helmstetter N."/>
            <person name="King M."/>
            <person name="Knapp S.J."/>
            <person name="Lai Z."/>
            <person name="Le Paslier M.C."/>
            <person name="Lippi Y."/>
            <person name="Lorenzon L."/>
            <person name="Mandel J.R."/>
            <person name="Marage G."/>
            <person name="Marchand G."/>
            <person name="Marquand E."/>
            <person name="Bret-Mestries E."/>
            <person name="Morien E."/>
            <person name="Nambeesan S."/>
            <person name="Nguyen T."/>
            <person name="Pegot-Espagnet P."/>
            <person name="Pouilly N."/>
            <person name="Raftis F."/>
            <person name="Sallet E."/>
            <person name="Schiex T."/>
            <person name="Thomas J."/>
            <person name="Vandecasteele C."/>
            <person name="Vares D."/>
            <person name="Vear F."/>
            <person name="Vautrin S."/>
            <person name="Crespi M."/>
            <person name="Mangin B."/>
            <person name="Burke J.M."/>
            <person name="Salse J."/>
            <person name="Munos S."/>
            <person name="Vincourt P."/>
            <person name="Rieseberg L.H."/>
            <person name="Langlade N.B."/>
        </authorList>
    </citation>
    <scope>NUCLEOTIDE SEQUENCE</scope>
    <source>
        <tissue evidence="3">Leaves</tissue>
    </source>
</reference>
<protein>
    <recommendedName>
        <fullName evidence="2">Transposase (putative) gypsy type domain-containing protein</fullName>
    </recommendedName>
</protein>
<feature type="compositionally biased region" description="Pro residues" evidence="1">
    <location>
        <begin position="7"/>
        <end position="20"/>
    </location>
</feature>
<feature type="domain" description="Transposase (putative) gypsy type" evidence="2">
    <location>
        <begin position="87"/>
        <end position="145"/>
    </location>
</feature>
<dbReference type="EMBL" id="MNCJ02000321">
    <property type="protein sequence ID" value="KAF5803271.1"/>
    <property type="molecule type" value="Genomic_DNA"/>
</dbReference>
<reference evidence="3" key="2">
    <citation type="submission" date="2020-06" db="EMBL/GenBank/DDBJ databases">
        <title>Helianthus annuus Genome sequencing and assembly Release 2.</title>
        <authorList>
            <person name="Gouzy J."/>
            <person name="Langlade N."/>
            <person name="Munos S."/>
        </authorList>
    </citation>
    <scope>NUCLEOTIDE SEQUENCE</scope>
    <source>
        <tissue evidence="3">Leaves</tissue>
    </source>
</reference>